<feature type="domain" description="4Fe-4S ferredoxin-type" evidence="8">
    <location>
        <begin position="315"/>
        <end position="344"/>
    </location>
</feature>
<dbReference type="STRING" id="180332.GCA_000797495_00194"/>
<keyword evidence="6" id="KW-0408">Iron</keyword>
<dbReference type="PANTHER" id="PTHR43687">
    <property type="entry name" value="ADENYLYLSULFATE REDUCTASE, BETA SUBUNIT"/>
    <property type="match status" value="1"/>
</dbReference>
<dbReference type="GO" id="GO:0046872">
    <property type="term" value="F:metal ion binding"/>
    <property type="evidence" value="ECO:0007669"/>
    <property type="project" value="UniProtKB-KW"/>
</dbReference>
<dbReference type="GO" id="GO:0051539">
    <property type="term" value="F:4 iron, 4 sulfur cluster binding"/>
    <property type="evidence" value="ECO:0007669"/>
    <property type="project" value="UniProtKB-KW"/>
</dbReference>
<dbReference type="Pfam" id="PF13237">
    <property type="entry name" value="Fer4_10"/>
    <property type="match status" value="1"/>
</dbReference>
<keyword evidence="4" id="KW-0677">Repeat</keyword>
<feature type="domain" description="4Fe-4S ferredoxin-type" evidence="8">
    <location>
        <begin position="345"/>
        <end position="373"/>
    </location>
</feature>
<dbReference type="PANTHER" id="PTHR43687:SF6">
    <property type="entry name" value="L-ASPARTATE SEMIALDEHYDE SULFURTRANSFERASE IRON-SULFUR SUBUNIT"/>
    <property type="match status" value="1"/>
</dbReference>
<evidence type="ECO:0000313" key="9">
    <source>
        <dbReference type="EMBL" id="TLD02354.1"/>
    </source>
</evidence>
<keyword evidence="7" id="KW-0411">Iron-sulfur</keyword>
<evidence type="ECO:0000256" key="7">
    <source>
        <dbReference type="ARBA" id="ARBA00023014"/>
    </source>
</evidence>
<evidence type="ECO:0000256" key="3">
    <source>
        <dbReference type="ARBA" id="ARBA00022723"/>
    </source>
</evidence>
<gene>
    <name evidence="9" type="ORF">DSM106044_00736</name>
</gene>
<keyword evidence="10" id="KW-1185">Reference proteome</keyword>
<accession>A0A4U8QCS7</accession>
<keyword evidence="1" id="KW-0813">Transport</keyword>
<evidence type="ECO:0000256" key="1">
    <source>
        <dbReference type="ARBA" id="ARBA00022448"/>
    </source>
</evidence>
<dbReference type="InterPro" id="IPR017896">
    <property type="entry name" value="4Fe4S_Fe-S-bd"/>
</dbReference>
<evidence type="ECO:0000259" key="8">
    <source>
        <dbReference type="PROSITE" id="PS51379"/>
    </source>
</evidence>
<keyword evidence="3" id="KW-0479">Metal-binding</keyword>
<dbReference type="SUPFAM" id="SSF54862">
    <property type="entry name" value="4Fe-4S ferredoxins"/>
    <property type="match status" value="1"/>
</dbReference>
<dbReference type="EMBL" id="QGQD01000017">
    <property type="protein sequence ID" value="TLD02354.1"/>
    <property type="molecule type" value="Genomic_DNA"/>
</dbReference>
<sequence length="378" mass="42135">MTRISITNTRSYEQPIVNKAVYEHMERFNLGKKLSPDTKVLIKPNLLMKRTPEEFTTTHPSIVEAVIIWLKENGISKITIADSPGGPYTATALKGIYHASGMTDICERHSITLNLDTSSRNIENKKGKLVKQFPIITPVCDADFIIDICKLKTHAMTGLSGAVKNLFGTIPGLTKPAYHARFPEKTPFCSMLVDLCETVSPDFILVDAIQAMEGNGPSGGTMRETGLILASDNPYDMDYCLCKIIGVNPKSILTVKESITRGLCCGDFDQLELIGEIHKQEPFRVPRESSLDFTTFLPPLIQRPVRAFVFHYLSAKPVIINEKCIGCGKCAESCPQKTIHIESKKAKIYYRNCIRCYCCHEMCPVKAIDIRRGLVSIK</sequence>
<dbReference type="PROSITE" id="PS51379">
    <property type="entry name" value="4FE4S_FER_2"/>
    <property type="match status" value="2"/>
</dbReference>
<organism evidence="9 10">
    <name type="scientific">Robinsoniella peoriensis</name>
    <dbReference type="NCBI Taxonomy" id="180332"/>
    <lineage>
        <taxon>Bacteria</taxon>
        <taxon>Bacillati</taxon>
        <taxon>Bacillota</taxon>
        <taxon>Clostridia</taxon>
        <taxon>Lachnospirales</taxon>
        <taxon>Lachnospiraceae</taxon>
        <taxon>Robinsoniella</taxon>
    </lineage>
</organism>
<dbReference type="InterPro" id="IPR017900">
    <property type="entry name" value="4Fe4S_Fe_S_CS"/>
</dbReference>
<evidence type="ECO:0000256" key="6">
    <source>
        <dbReference type="ARBA" id="ARBA00023004"/>
    </source>
</evidence>
<dbReference type="PROSITE" id="PS00198">
    <property type="entry name" value="4FE4S_FER_1"/>
    <property type="match status" value="2"/>
</dbReference>
<evidence type="ECO:0000256" key="4">
    <source>
        <dbReference type="ARBA" id="ARBA00022737"/>
    </source>
</evidence>
<name>A0A4U8QCS7_9FIRM</name>
<protein>
    <submittedName>
        <fullName evidence="9">NADH dehydrogenase subunit I</fullName>
    </submittedName>
</protein>
<dbReference type="Proteomes" id="UP000306509">
    <property type="component" value="Unassembled WGS sequence"/>
</dbReference>
<dbReference type="InterPro" id="IPR007160">
    <property type="entry name" value="DUF362"/>
</dbReference>
<dbReference type="Gene3D" id="3.30.70.20">
    <property type="match status" value="1"/>
</dbReference>
<evidence type="ECO:0000256" key="2">
    <source>
        <dbReference type="ARBA" id="ARBA00022485"/>
    </source>
</evidence>
<dbReference type="AlphaFoldDB" id="A0A4U8QCS7"/>
<evidence type="ECO:0000256" key="5">
    <source>
        <dbReference type="ARBA" id="ARBA00022982"/>
    </source>
</evidence>
<dbReference type="Pfam" id="PF04015">
    <property type="entry name" value="DUF362"/>
    <property type="match status" value="1"/>
</dbReference>
<dbReference type="InterPro" id="IPR050572">
    <property type="entry name" value="Fe-S_Ferredoxin"/>
</dbReference>
<reference evidence="9 10" key="1">
    <citation type="journal article" date="2019" name="Anaerobe">
        <title>Detection of Robinsoniella peoriensis in multiple bone samples of a trauma patient.</title>
        <authorList>
            <person name="Schrottner P."/>
            <person name="Hartwich K."/>
            <person name="Bunk B."/>
            <person name="Schober I."/>
            <person name="Helbig S."/>
            <person name="Rudolph W.W."/>
            <person name="Gunzer F."/>
        </authorList>
    </citation>
    <scope>NUCLEOTIDE SEQUENCE [LARGE SCALE GENOMIC DNA]</scope>
    <source>
        <strain evidence="9 10">DSM 106044</strain>
    </source>
</reference>
<keyword evidence="5" id="KW-0249">Electron transport</keyword>
<comment type="caution">
    <text evidence="9">The sequence shown here is derived from an EMBL/GenBank/DDBJ whole genome shotgun (WGS) entry which is preliminary data.</text>
</comment>
<keyword evidence="2" id="KW-0004">4Fe-4S</keyword>
<dbReference type="RefSeq" id="WP_138001802.1">
    <property type="nucleotide sequence ID" value="NZ_QGQD01000017.1"/>
</dbReference>
<evidence type="ECO:0000313" key="10">
    <source>
        <dbReference type="Proteomes" id="UP000306509"/>
    </source>
</evidence>
<proteinExistence type="predicted"/>